<dbReference type="AlphaFoldDB" id="A0A3M7DJK2"/>
<gene>
    <name evidence="2" type="ORF">D0863_09858</name>
</gene>
<keyword evidence="1" id="KW-0469">Meiosis</keyword>
<dbReference type="PANTHER" id="PTHR40375:SF2">
    <property type="entry name" value="SPORULATION-SPECIFIC PROTEIN 22"/>
    <property type="match status" value="1"/>
</dbReference>
<organism evidence="2 3">
    <name type="scientific">Hortaea werneckii</name>
    <name type="common">Black yeast</name>
    <name type="synonym">Cladosporium werneckii</name>
    <dbReference type="NCBI Taxonomy" id="91943"/>
    <lineage>
        <taxon>Eukaryota</taxon>
        <taxon>Fungi</taxon>
        <taxon>Dikarya</taxon>
        <taxon>Ascomycota</taxon>
        <taxon>Pezizomycotina</taxon>
        <taxon>Dothideomycetes</taxon>
        <taxon>Dothideomycetidae</taxon>
        <taxon>Mycosphaerellales</taxon>
        <taxon>Teratosphaeriaceae</taxon>
        <taxon>Hortaea</taxon>
    </lineage>
</organism>
<sequence>MAQPTYREIEELAETAHRLLKDRITPSKSFEDELEETIERAFPLPGSTPLAGKAETLDILGSQLWNAATNFLREEEIQQDAGMKSHDTSALVVRLRVFAFLLIDAASHASAHREKSQGQLVRSFKIANKACRSCLASGQLELASKVFERCSEYVGKSEPDNQILYLTQIAEKNESDEQRVFDRLKCEYYLLRGTHAWKGGRLDVADHFFSKVGPDALTLSSDLAENAADSLHEAAKSAADIKNTDLAIKWCEKAVAALNNCEQEDLSLYAAELRLAIASTMIDALLSQSGNAGSRFTATNIIEDLETSHGMSNRVALALMRLRLMVNSNPVDVEQLNLGLERVIGLTILTEKGFKTIERTVVTYSLFATTSNDIDAAEAIDCFHDLLEVLYRHMKAPLSAKATHATQTLIWKNADRHGSQAAENWLKLLQHPMFDSAGFLNKAKIWRKAIISALARTDVTAAREAYYSMPPACQNEDMSRYLAFKIALRSGDNELADESLHALSKHADKDPSCFYACILEAEQARSRHLAVLGLQRLLDKQLHGTHLPSLLRCTARLMMKELESAESRTNEVAEEIVSLFERARENIKVLRQGTEDQWRVEIQWWSKNAYNLALKLCDTIHPELLVRLLTVCVRFLDCHPNDGGAMHAEDVLRRKSSCHFLSACGLIVLARSANNDHEYGRRMYLQARQEIASFRADVDNIEKTRIGDASTDKESTTRSPRLFQLLKFDLEAILHLQQWHQLNQAFTTFLNFPAGGDNWDSLADLILIIHQQAPSIELGPHATSRIPQVLQRCINETWKKDRDIVKMSRWLRLAFSMHLHDQDNGLALKLVEQAAAIARKGYNAEGEEYPNVELTWLATMAFNKAIDCFASGDIGGCQSWADAALELAYYADDNGSLHAHLTEKRKLAESRMGKKRE</sequence>
<evidence type="ECO:0000313" key="2">
    <source>
        <dbReference type="EMBL" id="RMY64380.1"/>
    </source>
</evidence>
<dbReference type="OrthoDB" id="65716at2759"/>
<comment type="caution">
    <text evidence="2">The sequence shown here is derived from an EMBL/GenBank/DDBJ whole genome shotgun (WGS) entry which is preliminary data.</text>
</comment>
<dbReference type="GO" id="GO:0051321">
    <property type="term" value="P:meiotic cell cycle"/>
    <property type="evidence" value="ECO:0007669"/>
    <property type="project" value="UniProtKB-KW"/>
</dbReference>
<evidence type="ECO:0008006" key="4">
    <source>
        <dbReference type="Google" id="ProtNLM"/>
    </source>
</evidence>
<proteinExistence type="predicted"/>
<dbReference type="Pfam" id="PF08631">
    <property type="entry name" value="SPO22"/>
    <property type="match status" value="1"/>
</dbReference>
<dbReference type="InterPro" id="IPR039057">
    <property type="entry name" value="Spo22/ZIP4"/>
</dbReference>
<dbReference type="Proteomes" id="UP000269276">
    <property type="component" value="Unassembled WGS sequence"/>
</dbReference>
<evidence type="ECO:0000313" key="3">
    <source>
        <dbReference type="Proteomes" id="UP000269276"/>
    </source>
</evidence>
<dbReference type="InterPro" id="IPR013940">
    <property type="entry name" value="Spo22/ZIP4/TEX11"/>
</dbReference>
<protein>
    <recommendedName>
        <fullName evidence="4">Protein ZIP4 homolog</fullName>
    </recommendedName>
</protein>
<dbReference type="PANTHER" id="PTHR40375">
    <property type="entry name" value="SPORULATION-SPECIFIC PROTEIN 22"/>
    <property type="match status" value="1"/>
</dbReference>
<dbReference type="GO" id="GO:0090173">
    <property type="term" value="P:regulation of synaptonemal complex assembly"/>
    <property type="evidence" value="ECO:0007669"/>
    <property type="project" value="InterPro"/>
</dbReference>
<accession>A0A3M7DJK2</accession>
<reference evidence="2 3" key="1">
    <citation type="journal article" date="2018" name="BMC Genomics">
        <title>Genomic evidence for intraspecific hybridization in a clonal and extremely halotolerant yeast.</title>
        <authorList>
            <person name="Gostincar C."/>
            <person name="Stajich J.E."/>
            <person name="Zupancic J."/>
            <person name="Zalar P."/>
            <person name="Gunde-Cimerman N."/>
        </authorList>
    </citation>
    <scope>NUCLEOTIDE SEQUENCE [LARGE SCALE GENOMIC DNA]</scope>
    <source>
        <strain evidence="2 3">EXF-2682</strain>
    </source>
</reference>
<name>A0A3M7DJK2_HORWE</name>
<dbReference type="EMBL" id="QWIP01000406">
    <property type="protein sequence ID" value="RMY64380.1"/>
    <property type="molecule type" value="Genomic_DNA"/>
</dbReference>
<evidence type="ECO:0000256" key="1">
    <source>
        <dbReference type="ARBA" id="ARBA00023254"/>
    </source>
</evidence>